<proteinExistence type="predicted"/>
<dbReference type="InterPro" id="IPR025419">
    <property type="entry name" value="DUF4142"/>
</dbReference>
<keyword evidence="1" id="KW-0732">Signal</keyword>
<dbReference type="Proteomes" id="UP000444316">
    <property type="component" value="Unassembled WGS sequence"/>
</dbReference>
<dbReference type="InterPro" id="IPR012347">
    <property type="entry name" value="Ferritin-like"/>
</dbReference>
<feature type="domain" description="DUF4142" evidence="2">
    <location>
        <begin position="28"/>
        <end position="169"/>
    </location>
</feature>
<dbReference type="Pfam" id="PF13628">
    <property type="entry name" value="DUF4142"/>
    <property type="match status" value="1"/>
</dbReference>
<dbReference type="PANTHER" id="PTHR38593:SF1">
    <property type="entry name" value="BLR2558 PROTEIN"/>
    <property type="match status" value="1"/>
</dbReference>
<evidence type="ECO:0000259" key="2">
    <source>
        <dbReference type="Pfam" id="PF13628"/>
    </source>
</evidence>
<comment type="caution">
    <text evidence="3">The sequence shown here is derived from an EMBL/GenBank/DDBJ whole genome shotgun (WGS) entry which is preliminary data.</text>
</comment>
<dbReference type="AlphaFoldDB" id="A0A845I345"/>
<gene>
    <name evidence="3" type="ORF">GTP23_22150</name>
</gene>
<name>A0A845I345_9BURK</name>
<protein>
    <submittedName>
        <fullName evidence="3">DUF4142 domain-containing protein</fullName>
    </submittedName>
</protein>
<reference evidence="3" key="1">
    <citation type="submission" date="2019-12" db="EMBL/GenBank/DDBJ databases">
        <title>Novel species isolated from a subtropical stream in China.</title>
        <authorList>
            <person name="Lu H."/>
        </authorList>
    </citation>
    <scope>NUCLEOTIDE SEQUENCE [LARGE SCALE GENOMIC DNA]</scope>
    <source>
        <strain evidence="3">FT93W</strain>
    </source>
</reference>
<dbReference type="RefSeq" id="WP_161037117.1">
    <property type="nucleotide sequence ID" value="NZ_WWCL01000010.1"/>
</dbReference>
<feature type="chain" id="PRO_5032453126" evidence="1">
    <location>
        <begin position="25"/>
        <end position="174"/>
    </location>
</feature>
<feature type="signal peptide" evidence="1">
    <location>
        <begin position="1"/>
        <end position="24"/>
    </location>
</feature>
<sequence>MNKHVQALTASLLVLAVSASFAQAHGPSDAQIAAIVVAANNVDIEAGQLAAAKASNAEVKKFAQTMVADHGGVNKMAVELVTRLQVIPEENDISKSLKQGGNETLAKLKALHGAKFDQAYVDNEVAYHAAVMDALDKTLIPSAQNAELKALLVKVRPAFVAHLDHARHMQASFK</sequence>
<organism evidence="3 4">
    <name type="scientific">Duganella fentianensis</name>
    <dbReference type="NCBI Taxonomy" id="2692177"/>
    <lineage>
        <taxon>Bacteria</taxon>
        <taxon>Pseudomonadati</taxon>
        <taxon>Pseudomonadota</taxon>
        <taxon>Betaproteobacteria</taxon>
        <taxon>Burkholderiales</taxon>
        <taxon>Oxalobacteraceae</taxon>
        <taxon>Telluria group</taxon>
        <taxon>Duganella</taxon>
    </lineage>
</organism>
<accession>A0A845I345</accession>
<dbReference type="PANTHER" id="PTHR38593">
    <property type="entry name" value="BLR2558 PROTEIN"/>
    <property type="match status" value="1"/>
</dbReference>
<evidence type="ECO:0000313" key="4">
    <source>
        <dbReference type="Proteomes" id="UP000444316"/>
    </source>
</evidence>
<evidence type="ECO:0000313" key="3">
    <source>
        <dbReference type="EMBL" id="MYN47743.1"/>
    </source>
</evidence>
<dbReference type="EMBL" id="WWCL01000010">
    <property type="protein sequence ID" value="MYN47743.1"/>
    <property type="molecule type" value="Genomic_DNA"/>
</dbReference>
<evidence type="ECO:0000256" key="1">
    <source>
        <dbReference type="SAM" id="SignalP"/>
    </source>
</evidence>
<keyword evidence="4" id="KW-1185">Reference proteome</keyword>
<dbReference type="Gene3D" id="1.20.1260.10">
    <property type="match status" value="1"/>
</dbReference>